<evidence type="ECO:0000256" key="2">
    <source>
        <dbReference type="ARBA" id="ARBA00023043"/>
    </source>
</evidence>
<dbReference type="SMART" id="SM00248">
    <property type="entry name" value="ANK"/>
    <property type="match status" value="4"/>
</dbReference>
<dbReference type="InterPro" id="IPR036770">
    <property type="entry name" value="Ankyrin_rpt-contain_sf"/>
</dbReference>
<evidence type="ECO:0000313" key="6">
    <source>
        <dbReference type="Proteomes" id="UP000230750"/>
    </source>
</evidence>
<reference evidence="5 6" key="1">
    <citation type="journal article" date="2017" name="PLoS Biol.">
        <title>The sea cucumber genome provides insights into morphological evolution and visceral regeneration.</title>
        <authorList>
            <person name="Zhang X."/>
            <person name="Sun L."/>
            <person name="Yuan J."/>
            <person name="Sun Y."/>
            <person name="Gao Y."/>
            <person name="Zhang L."/>
            <person name="Li S."/>
            <person name="Dai H."/>
            <person name="Hamel J.F."/>
            <person name="Liu C."/>
            <person name="Yu Y."/>
            <person name="Liu S."/>
            <person name="Lin W."/>
            <person name="Guo K."/>
            <person name="Jin S."/>
            <person name="Xu P."/>
            <person name="Storey K.B."/>
            <person name="Huan P."/>
            <person name="Zhang T."/>
            <person name="Zhou Y."/>
            <person name="Zhang J."/>
            <person name="Lin C."/>
            <person name="Li X."/>
            <person name="Xing L."/>
            <person name="Huo D."/>
            <person name="Sun M."/>
            <person name="Wang L."/>
            <person name="Mercier A."/>
            <person name="Li F."/>
            <person name="Yang H."/>
            <person name="Xiang J."/>
        </authorList>
    </citation>
    <scope>NUCLEOTIDE SEQUENCE [LARGE SCALE GENOMIC DNA]</scope>
    <source>
        <strain evidence="5">Shaxun</strain>
        <tissue evidence="5">Muscle</tissue>
    </source>
</reference>
<gene>
    <name evidence="5" type="ORF">BSL78_21934</name>
</gene>
<dbReference type="GO" id="GO:0005634">
    <property type="term" value="C:nucleus"/>
    <property type="evidence" value="ECO:0007669"/>
    <property type="project" value="TreeGrafter"/>
</dbReference>
<dbReference type="AlphaFoldDB" id="A0A2G8JZP0"/>
<accession>A0A2G8JZP0</accession>
<dbReference type="InterPro" id="IPR002110">
    <property type="entry name" value="Ankyrin_rpt"/>
</dbReference>
<protein>
    <submittedName>
        <fullName evidence="5">Putative GA-binding protein subunit beta-2-like</fullName>
    </submittedName>
</protein>
<dbReference type="PANTHER" id="PTHR24193:SF128">
    <property type="entry name" value="GA-BINDING PROTEIN SUBUNIT BETA-1"/>
    <property type="match status" value="1"/>
</dbReference>
<dbReference type="GO" id="GO:0045944">
    <property type="term" value="P:positive regulation of transcription by RNA polymerase II"/>
    <property type="evidence" value="ECO:0007669"/>
    <property type="project" value="TreeGrafter"/>
</dbReference>
<dbReference type="Pfam" id="PF12796">
    <property type="entry name" value="Ank_2"/>
    <property type="match status" value="2"/>
</dbReference>
<dbReference type="Proteomes" id="UP000230750">
    <property type="component" value="Unassembled WGS sequence"/>
</dbReference>
<dbReference type="OrthoDB" id="341259at2759"/>
<evidence type="ECO:0000313" key="5">
    <source>
        <dbReference type="EMBL" id="PIK41227.1"/>
    </source>
</evidence>
<keyword evidence="6" id="KW-1185">Reference proteome</keyword>
<feature type="region of interest" description="Disordered" evidence="4">
    <location>
        <begin position="395"/>
        <end position="424"/>
    </location>
</feature>
<feature type="compositionally biased region" description="Polar residues" evidence="4">
    <location>
        <begin position="275"/>
        <end position="285"/>
    </location>
</feature>
<feature type="region of interest" description="Disordered" evidence="4">
    <location>
        <begin position="275"/>
        <end position="307"/>
    </location>
</feature>
<dbReference type="STRING" id="307972.A0A2G8JZP0"/>
<dbReference type="InterPro" id="IPR050663">
    <property type="entry name" value="Ankyrin-SOCS_Box"/>
</dbReference>
<dbReference type="PROSITE" id="PS50088">
    <property type="entry name" value="ANK_REPEAT"/>
    <property type="match status" value="3"/>
</dbReference>
<dbReference type="Gene3D" id="1.25.40.20">
    <property type="entry name" value="Ankyrin repeat-containing domain"/>
    <property type="match status" value="1"/>
</dbReference>
<comment type="caution">
    <text evidence="5">The sequence shown here is derived from an EMBL/GenBank/DDBJ whole genome shotgun (WGS) entry which is preliminary data.</text>
</comment>
<dbReference type="PANTHER" id="PTHR24193">
    <property type="entry name" value="ANKYRIN REPEAT PROTEIN"/>
    <property type="match status" value="1"/>
</dbReference>
<keyword evidence="2 3" id="KW-0040">ANK repeat</keyword>
<feature type="repeat" description="ANK" evidence="3">
    <location>
        <begin position="70"/>
        <end position="102"/>
    </location>
</feature>
<keyword evidence="1" id="KW-0677">Repeat</keyword>
<dbReference type="GO" id="GO:0000976">
    <property type="term" value="F:transcription cis-regulatory region binding"/>
    <property type="evidence" value="ECO:0007669"/>
    <property type="project" value="TreeGrafter"/>
</dbReference>
<name>A0A2G8JZP0_STIJA</name>
<evidence type="ECO:0000256" key="4">
    <source>
        <dbReference type="SAM" id="MobiDB-lite"/>
    </source>
</evidence>
<proteinExistence type="predicted"/>
<evidence type="ECO:0000256" key="1">
    <source>
        <dbReference type="ARBA" id="ARBA00022737"/>
    </source>
</evidence>
<organism evidence="5 6">
    <name type="scientific">Stichopus japonicus</name>
    <name type="common">Sea cucumber</name>
    <dbReference type="NCBI Taxonomy" id="307972"/>
    <lineage>
        <taxon>Eukaryota</taxon>
        <taxon>Metazoa</taxon>
        <taxon>Echinodermata</taxon>
        <taxon>Eleutherozoa</taxon>
        <taxon>Echinozoa</taxon>
        <taxon>Holothuroidea</taxon>
        <taxon>Aspidochirotacea</taxon>
        <taxon>Aspidochirotida</taxon>
        <taxon>Stichopodidae</taxon>
        <taxon>Apostichopus</taxon>
    </lineage>
</organism>
<feature type="repeat" description="ANK" evidence="3">
    <location>
        <begin position="37"/>
        <end position="69"/>
    </location>
</feature>
<dbReference type="SUPFAM" id="SSF48403">
    <property type="entry name" value="Ankyrin repeat"/>
    <property type="match status" value="1"/>
</dbReference>
<dbReference type="EMBL" id="MRZV01001039">
    <property type="protein sequence ID" value="PIK41227.1"/>
    <property type="molecule type" value="Genomic_DNA"/>
</dbReference>
<evidence type="ECO:0000256" key="3">
    <source>
        <dbReference type="PROSITE-ProRule" id="PRU00023"/>
    </source>
</evidence>
<sequence>MSLVDLARRLLDAAKDGNESEVTFLMSSGAPFTTDWLGTSPLHLACKGGHRSTAEVLVRAGISRDARTKVDQTPLHVSCMKGHLHMVEMLLRHEASINATDMLKMTPLHWAVERDHIAIVKYLIKHGAALDCVNKFEKTPLAIASDKGNQDMIRLLREKQSQIVVPDGDLANTQVLLGTSGSTHSNLDQATEISLANIQPVETITVNKSVFTQNAGSSTSVLATLAALAEASTPLKSPSGSHISWIDGSLAHGSQTLILTDAGKLALGIRNNDGSTLQMKEQQPSLEMKSEETGKAETLDKAASPRKKRKMDSLVAYSQANFHEAKEDGDRMNFLAGSSGDQETLTIVCADGEMTIGETLDKDQLQRQLQEAKRETEKFKQQLALKEREAENYKQKLDEINSGEKVIKKSPRKQTLETRNHDKS</sequence>
<feature type="compositionally biased region" description="Basic and acidic residues" evidence="4">
    <location>
        <begin position="414"/>
        <end position="424"/>
    </location>
</feature>
<feature type="compositionally biased region" description="Basic and acidic residues" evidence="4">
    <location>
        <begin position="288"/>
        <end position="300"/>
    </location>
</feature>
<feature type="repeat" description="ANK" evidence="3">
    <location>
        <begin position="103"/>
        <end position="135"/>
    </location>
</feature>
<dbReference type="PROSITE" id="PS50297">
    <property type="entry name" value="ANK_REP_REGION"/>
    <property type="match status" value="3"/>
</dbReference>